<comment type="caution">
    <text evidence="2">The sequence shown here is derived from an EMBL/GenBank/DDBJ whole genome shotgun (WGS) entry which is preliminary data.</text>
</comment>
<protein>
    <submittedName>
        <fullName evidence="2">Uncharacterized protein</fullName>
    </submittedName>
</protein>
<gene>
    <name evidence="2" type="ORF">NE237_008166</name>
</gene>
<accession>A0A9Q0KQJ1</accession>
<evidence type="ECO:0000256" key="1">
    <source>
        <dbReference type="SAM" id="MobiDB-lite"/>
    </source>
</evidence>
<dbReference type="InterPro" id="IPR042201">
    <property type="entry name" value="FH2_Formin_sf"/>
</dbReference>
<proteinExistence type="predicted"/>
<evidence type="ECO:0000313" key="3">
    <source>
        <dbReference type="Proteomes" id="UP001141806"/>
    </source>
</evidence>
<dbReference type="InterPro" id="IPR051144">
    <property type="entry name" value="Formin_homology_domain"/>
</dbReference>
<keyword evidence="3" id="KW-1185">Reference proteome</keyword>
<dbReference type="AlphaFoldDB" id="A0A9Q0KQJ1"/>
<dbReference type="Proteomes" id="UP001141806">
    <property type="component" value="Unassembled WGS sequence"/>
</dbReference>
<dbReference type="Gene3D" id="1.20.58.2220">
    <property type="entry name" value="Formin, FH2 domain"/>
    <property type="match status" value="1"/>
</dbReference>
<reference evidence="2" key="1">
    <citation type="journal article" date="2023" name="Plant J.">
        <title>The genome of the king protea, Protea cynaroides.</title>
        <authorList>
            <person name="Chang J."/>
            <person name="Duong T.A."/>
            <person name="Schoeman C."/>
            <person name="Ma X."/>
            <person name="Roodt D."/>
            <person name="Barker N."/>
            <person name="Li Z."/>
            <person name="Van de Peer Y."/>
            <person name="Mizrachi E."/>
        </authorList>
    </citation>
    <scope>NUCLEOTIDE SEQUENCE</scope>
    <source>
        <tissue evidence="2">Young leaves</tissue>
    </source>
</reference>
<sequence length="166" mass="18334">MVRNTEEMSNITKILYRSREIKGKYEKAAFLPEKELKSFSLVSLVSICRYSFSILHFVCNISAGNDEAWKAASRPSSSGGCSGCISGTGVRVLCFLRSVLGEEGVSVRCNGALRSPVTATLLNFVRMFQKAHDENCKQAELERKKAQKEAEMEKAKGVNLTKKTAT</sequence>
<dbReference type="OrthoDB" id="1668162at2759"/>
<feature type="compositionally biased region" description="Basic and acidic residues" evidence="1">
    <location>
        <begin position="142"/>
        <end position="156"/>
    </location>
</feature>
<feature type="region of interest" description="Disordered" evidence="1">
    <location>
        <begin position="142"/>
        <end position="166"/>
    </location>
</feature>
<evidence type="ECO:0000313" key="2">
    <source>
        <dbReference type="EMBL" id="KAJ4974992.1"/>
    </source>
</evidence>
<name>A0A9Q0KQJ1_9MAGN</name>
<organism evidence="2 3">
    <name type="scientific">Protea cynaroides</name>
    <dbReference type="NCBI Taxonomy" id="273540"/>
    <lineage>
        <taxon>Eukaryota</taxon>
        <taxon>Viridiplantae</taxon>
        <taxon>Streptophyta</taxon>
        <taxon>Embryophyta</taxon>
        <taxon>Tracheophyta</taxon>
        <taxon>Spermatophyta</taxon>
        <taxon>Magnoliopsida</taxon>
        <taxon>Proteales</taxon>
        <taxon>Proteaceae</taxon>
        <taxon>Protea</taxon>
    </lineage>
</organism>
<dbReference type="PANTHER" id="PTHR45733">
    <property type="entry name" value="FORMIN-J"/>
    <property type="match status" value="1"/>
</dbReference>
<dbReference type="SUPFAM" id="SSF101447">
    <property type="entry name" value="Formin homology 2 domain (FH2 domain)"/>
    <property type="match status" value="1"/>
</dbReference>
<dbReference type="PANTHER" id="PTHR45733:SF10">
    <property type="entry name" value="FORMIN-LIKE PROTEIN 15A-RELATED"/>
    <property type="match status" value="1"/>
</dbReference>
<dbReference type="EMBL" id="JAMYWD010000004">
    <property type="protein sequence ID" value="KAJ4974992.1"/>
    <property type="molecule type" value="Genomic_DNA"/>
</dbReference>